<dbReference type="AlphaFoldDB" id="A0A4Y6PRA8"/>
<organism evidence="3 4">
    <name type="scientific">Persicimonas caeni</name>
    <dbReference type="NCBI Taxonomy" id="2292766"/>
    <lineage>
        <taxon>Bacteria</taxon>
        <taxon>Deltaproteobacteria</taxon>
        <taxon>Bradymonadales</taxon>
        <taxon>Bradymonadaceae</taxon>
        <taxon>Persicimonas</taxon>
    </lineage>
</organism>
<dbReference type="SUPFAM" id="SSF52777">
    <property type="entry name" value="CoA-dependent acyltransferases"/>
    <property type="match status" value="1"/>
</dbReference>
<evidence type="ECO:0000259" key="2">
    <source>
        <dbReference type="Pfam" id="PF00198"/>
    </source>
</evidence>
<sequence length="304" mass="33766">MGKRWEPLEKYSSWRKISVGMWKTPADPTIYGFETVDVSRLVPYLEEVSRVSGTKVGVAAYCAKLMATVFEEYPDLNVVMVGKKVHRRKTIDIFCQVAVGNEKASQADLSGIKLAEADKMDLVEIAKKLGSRAEDVRTGQDAEMEKTKSMVDVVPPWLMGGVLKVVDFLTFNVPFDLDKLGIRSDPFGSAMVTSVGQFNIKQGFAPLVPASRVPLVALPGVLHKAPFVTENGDVEARDALTVSCTFDHRVYDGYQIGRIVDVIRDVLMYPTRYYPEPEHWATPDTEPAQSPRPEDREAKPAPAE</sequence>
<evidence type="ECO:0000313" key="3">
    <source>
        <dbReference type="EMBL" id="QDG50874.1"/>
    </source>
</evidence>
<evidence type="ECO:0000313" key="4">
    <source>
        <dbReference type="Proteomes" id="UP000315995"/>
    </source>
</evidence>
<reference evidence="3 4" key="1">
    <citation type="submission" date="2019-06" db="EMBL/GenBank/DDBJ databases">
        <title>Persicimonas caeni gen. nov., sp. nov., a predatory bacterium isolated from solar saltern.</title>
        <authorList>
            <person name="Wang S."/>
        </authorList>
    </citation>
    <scope>NUCLEOTIDE SEQUENCE [LARGE SCALE GENOMIC DNA]</scope>
    <source>
        <strain evidence="3 4">YN101</strain>
    </source>
</reference>
<gene>
    <name evidence="3" type="ORF">FIV42_09055</name>
</gene>
<feature type="domain" description="2-oxoacid dehydrogenase acyltransferase catalytic" evidence="2">
    <location>
        <begin position="189"/>
        <end position="271"/>
    </location>
</feature>
<dbReference type="Gene3D" id="3.30.559.10">
    <property type="entry name" value="Chloramphenicol acetyltransferase-like domain"/>
    <property type="match status" value="1"/>
</dbReference>
<dbReference type="Pfam" id="PF00198">
    <property type="entry name" value="2-oxoacid_dh"/>
    <property type="match status" value="2"/>
</dbReference>
<keyword evidence="4" id="KW-1185">Reference proteome</keyword>
<dbReference type="InterPro" id="IPR023213">
    <property type="entry name" value="CAT-like_dom_sf"/>
</dbReference>
<name>A0A4Y6PRA8_PERCE</name>
<accession>A0A5B8Y2B3</accession>
<dbReference type="EMBL" id="CP041186">
    <property type="protein sequence ID" value="QDG50874.1"/>
    <property type="molecule type" value="Genomic_DNA"/>
</dbReference>
<feature type="domain" description="2-oxoacid dehydrogenase acyltransferase catalytic" evidence="2">
    <location>
        <begin position="27"/>
        <end position="144"/>
    </location>
</feature>
<dbReference type="GO" id="GO:0016746">
    <property type="term" value="F:acyltransferase activity"/>
    <property type="evidence" value="ECO:0007669"/>
    <property type="project" value="InterPro"/>
</dbReference>
<dbReference type="RefSeq" id="WP_141197366.1">
    <property type="nucleotide sequence ID" value="NZ_CP041186.1"/>
</dbReference>
<proteinExistence type="predicted"/>
<evidence type="ECO:0000256" key="1">
    <source>
        <dbReference type="SAM" id="MobiDB-lite"/>
    </source>
</evidence>
<protein>
    <recommendedName>
        <fullName evidence="2">2-oxoacid dehydrogenase acyltransferase catalytic domain-containing protein</fullName>
    </recommendedName>
</protein>
<dbReference type="OrthoDB" id="9805770at2"/>
<dbReference type="InterPro" id="IPR001078">
    <property type="entry name" value="2-oxoacid_DH_actylTfrase"/>
</dbReference>
<feature type="region of interest" description="Disordered" evidence="1">
    <location>
        <begin position="277"/>
        <end position="304"/>
    </location>
</feature>
<feature type="compositionally biased region" description="Basic and acidic residues" evidence="1">
    <location>
        <begin position="292"/>
        <end position="304"/>
    </location>
</feature>
<dbReference type="Proteomes" id="UP000315995">
    <property type="component" value="Chromosome"/>
</dbReference>
<accession>A0A4Y6PRA8</accession>